<gene>
    <name evidence="2" type="ORF">GCM10022267_75410</name>
</gene>
<dbReference type="EMBL" id="BAABBE010000032">
    <property type="protein sequence ID" value="GAA3677467.1"/>
    <property type="molecule type" value="Genomic_DNA"/>
</dbReference>
<dbReference type="SUPFAM" id="SSF53474">
    <property type="entry name" value="alpha/beta-Hydrolases"/>
    <property type="match status" value="1"/>
</dbReference>
<name>A0ABP7C2Y7_9PSEU</name>
<reference evidence="3" key="1">
    <citation type="journal article" date="2019" name="Int. J. Syst. Evol. Microbiol.">
        <title>The Global Catalogue of Microorganisms (GCM) 10K type strain sequencing project: providing services to taxonomists for standard genome sequencing and annotation.</title>
        <authorList>
            <consortium name="The Broad Institute Genomics Platform"/>
            <consortium name="The Broad Institute Genome Sequencing Center for Infectious Disease"/>
            <person name="Wu L."/>
            <person name="Ma J."/>
        </authorList>
    </citation>
    <scope>NUCLEOTIDE SEQUENCE [LARGE SCALE GENOMIC DNA]</scope>
    <source>
        <strain evidence="3">JCM 17494</strain>
    </source>
</reference>
<dbReference type="Pfam" id="PF00561">
    <property type="entry name" value="Abhydrolase_1"/>
    <property type="match status" value="1"/>
</dbReference>
<organism evidence="2 3">
    <name type="scientific">Lentzea roselyniae</name>
    <dbReference type="NCBI Taxonomy" id="531940"/>
    <lineage>
        <taxon>Bacteria</taxon>
        <taxon>Bacillati</taxon>
        <taxon>Actinomycetota</taxon>
        <taxon>Actinomycetes</taxon>
        <taxon>Pseudonocardiales</taxon>
        <taxon>Pseudonocardiaceae</taxon>
        <taxon>Lentzea</taxon>
    </lineage>
</organism>
<dbReference type="PANTHER" id="PTHR43194">
    <property type="entry name" value="HYDROLASE ALPHA/BETA FOLD FAMILY"/>
    <property type="match status" value="1"/>
</dbReference>
<dbReference type="InterPro" id="IPR000073">
    <property type="entry name" value="AB_hydrolase_1"/>
</dbReference>
<evidence type="ECO:0000259" key="1">
    <source>
        <dbReference type="Pfam" id="PF00561"/>
    </source>
</evidence>
<evidence type="ECO:0000313" key="2">
    <source>
        <dbReference type="EMBL" id="GAA3677467.1"/>
    </source>
</evidence>
<dbReference type="PANTHER" id="PTHR43194:SF2">
    <property type="entry name" value="PEROXISOMAL MEMBRANE PROTEIN LPX1"/>
    <property type="match status" value="1"/>
</dbReference>
<dbReference type="Gene3D" id="3.40.50.1820">
    <property type="entry name" value="alpha/beta hydrolase"/>
    <property type="match status" value="1"/>
</dbReference>
<evidence type="ECO:0000313" key="3">
    <source>
        <dbReference type="Proteomes" id="UP001500711"/>
    </source>
</evidence>
<feature type="domain" description="AB hydrolase-1" evidence="1">
    <location>
        <begin position="2"/>
        <end position="72"/>
    </location>
</feature>
<dbReference type="Proteomes" id="UP001500711">
    <property type="component" value="Unassembled WGS sequence"/>
</dbReference>
<dbReference type="InterPro" id="IPR050228">
    <property type="entry name" value="Carboxylesterase_BioH"/>
</dbReference>
<proteinExistence type="predicted"/>
<accession>A0ABP7C2Y7</accession>
<dbReference type="InterPro" id="IPR029058">
    <property type="entry name" value="AB_hydrolase_fold"/>
</dbReference>
<comment type="caution">
    <text evidence="2">The sequence shown here is derived from an EMBL/GenBank/DDBJ whole genome shotgun (WGS) entry which is preliminary data.</text>
</comment>
<protein>
    <recommendedName>
        <fullName evidence="1">AB hydrolase-1 domain-containing protein</fullName>
    </recommendedName>
</protein>
<sequence>MITFDLRNHGRSGRSEGGYRVSALAADLDQLLTHLGVATAHLLGHSMGASVLWSCLELYGSARVRSLVFVDEPAACAAAPWFIAADSRDAGVILNHSDVGDFVSSLVGDNAAAVRRAFLEGMLSKDLPAADLDWLYERNLLMALPWGAKLLLDHVQQDWRDVLPGIAVPTLVVGGSHFPFF</sequence>
<keyword evidence="3" id="KW-1185">Reference proteome</keyword>